<dbReference type="SUPFAM" id="SSF103196">
    <property type="entry name" value="Roadblock/LC7 domain"/>
    <property type="match status" value="1"/>
</dbReference>
<feature type="domain" description="Roadblock/LAMTOR2" evidence="1">
    <location>
        <begin position="16"/>
        <end position="108"/>
    </location>
</feature>
<dbReference type="OrthoDB" id="8859064at2"/>
<name>A0A3S0ZI89_9BURK</name>
<dbReference type="AlphaFoldDB" id="A0A3S0ZI89"/>
<protein>
    <recommendedName>
        <fullName evidence="1">Roadblock/LAMTOR2 domain-containing protein</fullName>
    </recommendedName>
</protein>
<dbReference type="SMART" id="SM00960">
    <property type="entry name" value="Robl_LC7"/>
    <property type="match status" value="1"/>
</dbReference>
<dbReference type="RefSeq" id="WP_126024850.1">
    <property type="nucleotide sequence ID" value="NZ_RXFT01000015.1"/>
</dbReference>
<proteinExistence type="predicted"/>
<evidence type="ECO:0000313" key="3">
    <source>
        <dbReference type="Proteomes" id="UP000281118"/>
    </source>
</evidence>
<dbReference type="InterPro" id="IPR004942">
    <property type="entry name" value="Roadblock/LAMTOR2_dom"/>
</dbReference>
<dbReference type="EMBL" id="RXFT01000015">
    <property type="protein sequence ID" value="RUR70744.1"/>
    <property type="molecule type" value="Genomic_DNA"/>
</dbReference>
<gene>
    <name evidence="2" type="ORF">EJP67_27160</name>
</gene>
<dbReference type="Proteomes" id="UP000281118">
    <property type="component" value="Unassembled WGS sequence"/>
</dbReference>
<dbReference type="Gene3D" id="3.30.450.30">
    <property type="entry name" value="Dynein light chain 2a, cytoplasmic"/>
    <property type="match status" value="1"/>
</dbReference>
<accession>A0A3S0ZI89</accession>
<evidence type="ECO:0000259" key="1">
    <source>
        <dbReference type="SMART" id="SM00960"/>
    </source>
</evidence>
<comment type="caution">
    <text evidence="2">The sequence shown here is derived from an EMBL/GenBank/DDBJ whole genome shotgun (WGS) entry which is preliminary data.</text>
</comment>
<dbReference type="Pfam" id="PF03259">
    <property type="entry name" value="Robl_LC7"/>
    <property type="match status" value="1"/>
</dbReference>
<organism evidence="2 3">
    <name type="scientific">Variovorax guangxiensis</name>
    <dbReference type="NCBI Taxonomy" id="1775474"/>
    <lineage>
        <taxon>Bacteria</taxon>
        <taxon>Pseudomonadati</taxon>
        <taxon>Pseudomonadota</taxon>
        <taxon>Betaproteobacteria</taxon>
        <taxon>Burkholderiales</taxon>
        <taxon>Comamonadaceae</taxon>
        <taxon>Variovorax</taxon>
    </lineage>
</organism>
<sequence>MNSIHGLSRTATAHAQREVRKLVDELTGVTAAVVATADGFDVASACVSDADPARVAAMGSSIVAIGDVVSQEARLGRRESVMVLTDSGFAVFHSVHRRDTDLVINVLARDSAVPAMVAYRAAQLARTLAEV</sequence>
<reference evidence="2 3" key="1">
    <citation type="submission" date="2018-12" db="EMBL/GenBank/DDBJ databases">
        <title>The genome sequences of Variovorax guangxiensis DSM 27352.</title>
        <authorList>
            <person name="Gao J."/>
            <person name="Sun J."/>
        </authorList>
    </citation>
    <scope>NUCLEOTIDE SEQUENCE [LARGE SCALE GENOMIC DNA]</scope>
    <source>
        <strain evidence="2 3">DSM 27352</strain>
    </source>
</reference>
<evidence type="ECO:0000313" key="2">
    <source>
        <dbReference type="EMBL" id="RUR70744.1"/>
    </source>
</evidence>